<feature type="transmembrane region" description="Helical" evidence="1">
    <location>
        <begin position="6"/>
        <end position="23"/>
    </location>
</feature>
<dbReference type="InterPro" id="IPR036866">
    <property type="entry name" value="RibonucZ/Hydroxyglut_hydro"/>
</dbReference>
<accession>A0A0H4TP34</accession>
<keyword evidence="1" id="KW-1133">Transmembrane helix</keyword>
<keyword evidence="1" id="KW-0812">Transmembrane</keyword>
<organism evidence="3">
    <name type="scientific">uncultured Parcubacteria bacterium Rifle_16ft_4_minimus_37647</name>
    <dbReference type="NCBI Taxonomy" id="1665140"/>
    <lineage>
        <taxon>Bacteria</taxon>
        <taxon>Candidatus Parcubacteria</taxon>
        <taxon>environmental samples</taxon>
    </lineage>
</organism>
<dbReference type="CDD" id="cd07731">
    <property type="entry name" value="ComA-like_MBL-fold"/>
    <property type="match status" value="1"/>
</dbReference>
<dbReference type="Pfam" id="PF00753">
    <property type="entry name" value="Lactamase_B"/>
    <property type="match status" value="1"/>
</dbReference>
<dbReference type="InterPro" id="IPR035681">
    <property type="entry name" value="ComA-like_MBL"/>
</dbReference>
<proteinExistence type="predicted"/>
<evidence type="ECO:0000313" key="3">
    <source>
        <dbReference type="EMBL" id="AKQ02454.1"/>
    </source>
</evidence>
<dbReference type="PANTHER" id="PTHR30619">
    <property type="entry name" value="DNA INTERNALIZATION/COMPETENCE PROTEIN COMEC/REC2"/>
    <property type="match status" value="1"/>
</dbReference>
<sequence length="278" mass="30735">MKSLSLIFLVLIGFNLFVWYYVLTGEQDDLDIYFLDVGQGDSELVILPGDVRVLIDGGPDKSVLFELSQILPKTDRYIDLVVMTHAQLDHFGGLYDVVDRYKVGAFISTGREGESEAWKEFEELLQEKQIPVILLGAGDGIRYKDSNFIVLSPDQALLNNQEINESSLVVELFSEGAKSLFTGDVGFETENFLADTYDIDTDILKVPHHGSRFSSGLNFLMEATPAVSIIEVGKNSFGHPTEAALSRLRSAGSSIYRTDEDGTVHLEINDGVVLISTD</sequence>
<dbReference type="AlphaFoldDB" id="A0A0H4TP34"/>
<protein>
    <submittedName>
        <fullName evidence="3">Metallo-beta-lactamase family protein</fullName>
    </submittedName>
</protein>
<dbReference type="PANTHER" id="PTHR30619:SF1">
    <property type="entry name" value="RECOMBINATION PROTEIN 2"/>
    <property type="match status" value="1"/>
</dbReference>
<keyword evidence="1" id="KW-0472">Membrane</keyword>
<evidence type="ECO:0000259" key="2">
    <source>
        <dbReference type="SMART" id="SM00849"/>
    </source>
</evidence>
<dbReference type="EMBL" id="KT007000">
    <property type="protein sequence ID" value="AKQ02454.1"/>
    <property type="molecule type" value="Genomic_DNA"/>
</dbReference>
<dbReference type="SMART" id="SM00849">
    <property type="entry name" value="Lactamase_B"/>
    <property type="match status" value="1"/>
</dbReference>
<dbReference type="InterPro" id="IPR001279">
    <property type="entry name" value="Metallo-B-lactamas"/>
</dbReference>
<name>A0A0H4TP34_9BACT</name>
<dbReference type="Gene3D" id="3.60.15.10">
    <property type="entry name" value="Ribonuclease Z/Hydroxyacylglutathione hydrolase-like"/>
    <property type="match status" value="1"/>
</dbReference>
<dbReference type="InterPro" id="IPR052159">
    <property type="entry name" value="Competence_DNA_uptake"/>
</dbReference>
<feature type="domain" description="Metallo-beta-lactamase" evidence="2">
    <location>
        <begin position="39"/>
        <end position="234"/>
    </location>
</feature>
<reference evidence="3" key="1">
    <citation type="journal article" date="2015" name="ISME J.">
        <title>Aquifer environment selects for microbial species cohorts in sediment and groundwater.</title>
        <authorList>
            <person name="Hug L.A."/>
            <person name="Thomas B.C."/>
            <person name="Brown C.T."/>
            <person name="Frischkorn K.R."/>
            <person name="Williams K.H."/>
            <person name="Tringe S.G."/>
            <person name="Banfield J.F."/>
        </authorList>
    </citation>
    <scope>NUCLEOTIDE SEQUENCE</scope>
</reference>
<evidence type="ECO:0000256" key="1">
    <source>
        <dbReference type="SAM" id="Phobius"/>
    </source>
</evidence>
<dbReference type="SUPFAM" id="SSF56281">
    <property type="entry name" value="Metallo-hydrolase/oxidoreductase"/>
    <property type="match status" value="1"/>
</dbReference>